<dbReference type="EC" id="1.5.1.3" evidence="3 7"/>
<dbReference type="SUPFAM" id="SSF53597">
    <property type="entry name" value="Dihydrofolate reductase-like"/>
    <property type="match status" value="1"/>
</dbReference>
<comment type="pathway">
    <text evidence="1 7">Cofactor biosynthesis; tetrahydrofolate biosynthesis; 5,6,7,8-tetrahydrofolate from 7,8-dihydrofolate: step 1/1.</text>
</comment>
<comment type="similarity">
    <text evidence="2 7">Belongs to the dihydrofolate reductase family.</text>
</comment>
<evidence type="ECO:0000256" key="4">
    <source>
        <dbReference type="ARBA" id="ARBA00022563"/>
    </source>
</evidence>
<accession>A0A2Y9BGW6</accession>
<dbReference type="EMBL" id="QGDL01000003">
    <property type="protein sequence ID" value="PWJ30703.1"/>
    <property type="molecule type" value="Genomic_DNA"/>
</dbReference>
<dbReference type="Proteomes" id="UP000245845">
    <property type="component" value="Unassembled WGS sequence"/>
</dbReference>
<evidence type="ECO:0000256" key="7">
    <source>
        <dbReference type="PIRNR" id="PIRNR000194"/>
    </source>
</evidence>
<reference evidence="9 10" key="1">
    <citation type="submission" date="2018-05" db="EMBL/GenBank/DDBJ databases">
        <title>The Hungate 1000. A catalogue of reference genomes from the rumen microbiome.</title>
        <authorList>
            <person name="Kelly W."/>
        </authorList>
    </citation>
    <scope>NUCLEOTIDE SEQUENCE [LARGE SCALE GENOMIC DNA]</scope>
    <source>
        <strain evidence="9 10">NLAE-zl-C242</strain>
    </source>
</reference>
<dbReference type="PANTHER" id="PTHR48069:SF3">
    <property type="entry name" value="DIHYDROFOLATE REDUCTASE"/>
    <property type="match status" value="1"/>
</dbReference>
<comment type="catalytic activity">
    <reaction evidence="7">
        <text>(6S)-5,6,7,8-tetrahydrofolate + NADP(+) = 7,8-dihydrofolate + NADPH + H(+)</text>
        <dbReference type="Rhea" id="RHEA:15009"/>
        <dbReference type="ChEBI" id="CHEBI:15378"/>
        <dbReference type="ChEBI" id="CHEBI:57451"/>
        <dbReference type="ChEBI" id="CHEBI:57453"/>
        <dbReference type="ChEBI" id="CHEBI:57783"/>
        <dbReference type="ChEBI" id="CHEBI:58349"/>
        <dbReference type="EC" id="1.5.1.3"/>
    </reaction>
</comment>
<keyword evidence="5 7" id="KW-0521">NADP</keyword>
<dbReference type="OrthoDB" id="9804315at2"/>
<keyword evidence="10" id="KW-1185">Reference proteome</keyword>
<dbReference type="GO" id="GO:0046655">
    <property type="term" value="P:folic acid metabolic process"/>
    <property type="evidence" value="ECO:0007669"/>
    <property type="project" value="TreeGrafter"/>
</dbReference>
<dbReference type="CDD" id="cd00209">
    <property type="entry name" value="DHFR"/>
    <property type="match status" value="1"/>
</dbReference>
<dbReference type="Gene3D" id="3.40.430.10">
    <property type="entry name" value="Dihydrofolate Reductase, subunit A"/>
    <property type="match status" value="1"/>
</dbReference>
<dbReference type="GO" id="GO:0004146">
    <property type="term" value="F:dihydrofolate reductase activity"/>
    <property type="evidence" value="ECO:0007669"/>
    <property type="project" value="UniProtKB-EC"/>
</dbReference>
<evidence type="ECO:0000256" key="2">
    <source>
        <dbReference type="ARBA" id="ARBA00009539"/>
    </source>
</evidence>
<sequence>MIALIVAYSQNRIIGNQGIIPWKIKGEQKRFKELTTGNVVVMGRRSYEEIGKPLPNRMTIVVSRTRKFEGENCYTVSSLKDAIELAGEKDVYISGGAKLYEEAIPIVKKMYVTEIEKVIDGDTYFPDFDENSFIKEINERIETDISYSYVTYTRKS</sequence>
<feature type="domain" description="DHFR" evidence="8">
    <location>
        <begin position="1"/>
        <end position="154"/>
    </location>
</feature>
<dbReference type="RefSeq" id="WP_109730342.1">
    <property type="nucleotide sequence ID" value="NZ_BAAACK010000004.1"/>
</dbReference>
<dbReference type="PRINTS" id="PR00070">
    <property type="entry name" value="DHFR"/>
</dbReference>
<evidence type="ECO:0000256" key="3">
    <source>
        <dbReference type="ARBA" id="ARBA00012856"/>
    </source>
</evidence>
<protein>
    <recommendedName>
        <fullName evidence="3 7">Dihydrofolate reductase</fullName>
        <ecNumber evidence="3 7">1.5.1.3</ecNumber>
    </recommendedName>
</protein>
<dbReference type="UniPathway" id="UPA00077">
    <property type="reaction ID" value="UER00158"/>
</dbReference>
<evidence type="ECO:0000256" key="1">
    <source>
        <dbReference type="ARBA" id="ARBA00004903"/>
    </source>
</evidence>
<comment type="caution">
    <text evidence="9">The sequence shown here is derived from an EMBL/GenBank/DDBJ whole genome shotgun (WGS) entry which is preliminary data.</text>
</comment>
<dbReference type="GO" id="GO:0050661">
    <property type="term" value="F:NADP binding"/>
    <property type="evidence" value="ECO:0007669"/>
    <property type="project" value="InterPro"/>
</dbReference>
<dbReference type="InterPro" id="IPR024072">
    <property type="entry name" value="DHFR-like_dom_sf"/>
</dbReference>
<proteinExistence type="inferred from homology"/>
<keyword evidence="6 7" id="KW-0560">Oxidoreductase</keyword>
<dbReference type="PANTHER" id="PTHR48069">
    <property type="entry name" value="DIHYDROFOLATE REDUCTASE"/>
    <property type="match status" value="1"/>
</dbReference>
<evidence type="ECO:0000256" key="6">
    <source>
        <dbReference type="ARBA" id="ARBA00023002"/>
    </source>
</evidence>
<dbReference type="AlphaFoldDB" id="A0A2Y9BGW6"/>
<gene>
    <name evidence="9" type="ORF">A8806_103107</name>
</gene>
<dbReference type="GO" id="GO:0006730">
    <property type="term" value="P:one-carbon metabolic process"/>
    <property type="evidence" value="ECO:0007669"/>
    <property type="project" value="UniProtKB-KW"/>
</dbReference>
<comment type="function">
    <text evidence="7">Key enzyme in folate metabolism. Catalyzes an essential reaction for de novo glycine and purine synthesis, and for DNA precursor synthesis.</text>
</comment>
<dbReference type="InterPro" id="IPR001796">
    <property type="entry name" value="DHFR_dom"/>
</dbReference>
<keyword evidence="4 7" id="KW-0554">One-carbon metabolism</keyword>
<dbReference type="PIRSF" id="PIRSF000194">
    <property type="entry name" value="DHFR"/>
    <property type="match status" value="1"/>
</dbReference>
<name>A0A2Y9BGW6_9FIRM</name>
<dbReference type="GO" id="GO:0046452">
    <property type="term" value="P:dihydrofolate metabolic process"/>
    <property type="evidence" value="ECO:0007669"/>
    <property type="project" value="TreeGrafter"/>
</dbReference>
<dbReference type="Pfam" id="PF00186">
    <property type="entry name" value="DHFR_1"/>
    <property type="match status" value="1"/>
</dbReference>
<evidence type="ECO:0000256" key="5">
    <source>
        <dbReference type="ARBA" id="ARBA00022857"/>
    </source>
</evidence>
<dbReference type="PROSITE" id="PS51330">
    <property type="entry name" value="DHFR_2"/>
    <property type="match status" value="1"/>
</dbReference>
<dbReference type="InterPro" id="IPR012259">
    <property type="entry name" value="DHFR"/>
</dbReference>
<evidence type="ECO:0000313" key="10">
    <source>
        <dbReference type="Proteomes" id="UP000245845"/>
    </source>
</evidence>
<dbReference type="GO" id="GO:0046654">
    <property type="term" value="P:tetrahydrofolate biosynthetic process"/>
    <property type="evidence" value="ECO:0007669"/>
    <property type="project" value="UniProtKB-UniPathway"/>
</dbReference>
<evidence type="ECO:0000259" key="8">
    <source>
        <dbReference type="PROSITE" id="PS51330"/>
    </source>
</evidence>
<evidence type="ECO:0000313" key="9">
    <source>
        <dbReference type="EMBL" id="PWJ30703.1"/>
    </source>
</evidence>
<organism evidence="9 10">
    <name type="scientific">Faecalicatena orotica</name>
    <dbReference type="NCBI Taxonomy" id="1544"/>
    <lineage>
        <taxon>Bacteria</taxon>
        <taxon>Bacillati</taxon>
        <taxon>Bacillota</taxon>
        <taxon>Clostridia</taxon>
        <taxon>Lachnospirales</taxon>
        <taxon>Lachnospiraceae</taxon>
        <taxon>Faecalicatena</taxon>
    </lineage>
</organism>